<dbReference type="Gene3D" id="1.10.1540.10">
    <property type="entry name" value="BEACH domain"/>
    <property type="match status" value="1"/>
</dbReference>
<feature type="region of interest" description="Disordered" evidence="3">
    <location>
        <begin position="2082"/>
        <end position="2149"/>
    </location>
</feature>
<feature type="domain" description="BEACH" evidence="4">
    <location>
        <begin position="2334"/>
        <end position="2630"/>
    </location>
</feature>
<feature type="region of interest" description="Disordered" evidence="3">
    <location>
        <begin position="2223"/>
        <end position="2258"/>
    </location>
</feature>
<evidence type="ECO:0000256" key="2">
    <source>
        <dbReference type="ARBA" id="ARBA00022737"/>
    </source>
</evidence>
<dbReference type="SUPFAM" id="SSF81837">
    <property type="entry name" value="BEACH domain"/>
    <property type="match status" value="1"/>
</dbReference>
<organism evidence="6 7">
    <name type="scientific">Seminavis robusta</name>
    <dbReference type="NCBI Taxonomy" id="568900"/>
    <lineage>
        <taxon>Eukaryota</taxon>
        <taxon>Sar</taxon>
        <taxon>Stramenopiles</taxon>
        <taxon>Ochrophyta</taxon>
        <taxon>Bacillariophyta</taxon>
        <taxon>Bacillariophyceae</taxon>
        <taxon>Bacillariophycidae</taxon>
        <taxon>Naviculales</taxon>
        <taxon>Naviculaceae</taxon>
        <taxon>Seminavis</taxon>
    </lineage>
</organism>
<gene>
    <name evidence="6" type="ORF">SEMRO_1730_G294110.1</name>
</gene>
<dbReference type="EMBL" id="CAICTM010001728">
    <property type="protein sequence ID" value="CAB9525814.1"/>
    <property type="molecule type" value="Genomic_DNA"/>
</dbReference>
<dbReference type="InterPro" id="IPR036372">
    <property type="entry name" value="BEACH_dom_sf"/>
</dbReference>
<dbReference type="Pfam" id="PF00400">
    <property type="entry name" value="WD40"/>
    <property type="match status" value="2"/>
</dbReference>
<dbReference type="InterPro" id="IPR051944">
    <property type="entry name" value="BEACH_domain_protein"/>
</dbReference>
<dbReference type="Pfam" id="PF02138">
    <property type="entry name" value="Beach"/>
    <property type="match status" value="1"/>
</dbReference>
<dbReference type="SUPFAM" id="SSF49899">
    <property type="entry name" value="Concanavalin A-like lectins/glucanases"/>
    <property type="match status" value="1"/>
</dbReference>
<dbReference type="InterPro" id="IPR015943">
    <property type="entry name" value="WD40/YVTN_repeat-like_dom_sf"/>
</dbReference>
<dbReference type="OrthoDB" id="26681at2759"/>
<dbReference type="Gene3D" id="2.130.10.10">
    <property type="entry name" value="YVTN repeat-like/Quinoprotein amine dehydrogenase"/>
    <property type="match status" value="1"/>
</dbReference>
<proteinExistence type="predicted"/>
<dbReference type="Pfam" id="PF14844">
    <property type="entry name" value="PH_BEACH"/>
    <property type="match status" value="1"/>
</dbReference>
<evidence type="ECO:0000256" key="3">
    <source>
        <dbReference type="SAM" id="MobiDB-lite"/>
    </source>
</evidence>
<feature type="compositionally biased region" description="Basic and acidic residues" evidence="3">
    <location>
        <begin position="2112"/>
        <end position="2126"/>
    </location>
</feature>
<keyword evidence="7" id="KW-1185">Reference proteome</keyword>
<dbReference type="SMART" id="SM01026">
    <property type="entry name" value="Beach"/>
    <property type="match status" value="1"/>
</dbReference>
<dbReference type="Gene3D" id="2.60.120.200">
    <property type="match status" value="1"/>
</dbReference>
<dbReference type="InterPro" id="IPR013320">
    <property type="entry name" value="ConA-like_dom_sf"/>
</dbReference>
<feature type="compositionally biased region" description="Basic and acidic residues" evidence="3">
    <location>
        <begin position="2239"/>
        <end position="2251"/>
    </location>
</feature>
<dbReference type="SUPFAM" id="SSF50729">
    <property type="entry name" value="PH domain-like"/>
    <property type="match status" value="1"/>
</dbReference>
<dbReference type="SUPFAM" id="SSF50978">
    <property type="entry name" value="WD40 repeat-like"/>
    <property type="match status" value="1"/>
</dbReference>
<evidence type="ECO:0000259" key="5">
    <source>
        <dbReference type="PROSITE" id="PS51783"/>
    </source>
</evidence>
<evidence type="ECO:0000313" key="7">
    <source>
        <dbReference type="Proteomes" id="UP001153069"/>
    </source>
</evidence>
<keyword evidence="1" id="KW-0853">WD repeat</keyword>
<dbReference type="CDD" id="cd06071">
    <property type="entry name" value="Beach"/>
    <property type="match status" value="1"/>
</dbReference>
<dbReference type="InterPro" id="IPR036322">
    <property type="entry name" value="WD40_repeat_dom_sf"/>
</dbReference>
<dbReference type="Proteomes" id="UP001153069">
    <property type="component" value="Unassembled WGS sequence"/>
</dbReference>
<keyword evidence="2" id="KW-0677">Repeat</keyword>
<name>A0A9N8EUM3_9STRA</name>
<evidence type="ECO:0000256" key="1">
    <source>
        <dbReference type="ARBA" id="ARBA00022574"/>
    </source>
</evidence>
<evidence type="ECO:0000313" key="6">
    <source>
        <dbReference type="EMBL" id="CAB9525814.1"/>
    </source>
</evidence>
<dbReference type="PROSITE" id="PS50197">
    <property type="entry name" value="BEACH"/>
    <property type="match status" value="1"/>
</dbReference>
<dbReference type="InterPro" id="IPR011993">
    <property type="entry name" value="PH-like_dom_sf"/>
</dbReference>
<sequence>MTSGEGINGEGGLDKKQLDAFFEDAEMKSDFGTTFERDGVDFQVPPTSTPIDRTVSAVCRILKLLISQLPVRFGDPDDDGREKNETTKLHSLMRRVILSLGEESAKAAAGVFEAHLSQFSDPQVLENDMDFVLDILDYFSKLTGSCAIEGLELATDPTPADLSITIYRECVVLSMLRSVLDSRSWARDTFRDCGGFTSLTRIVLSLKGVANSSDGGSEEGFASLVKLLQHILGVVDAANGSKARTTRSSDVTAILVDPVSSQRALATPAAANRFYLRRRGFYLDLAASLVVTGALDTEEKAESLFDVAMGHMDPQMKFSDAANGGDKGAKPDIWMLRNPDAIRLVLALAMLTPSSAAHGKEMSKKVLDQMLELCTDEHTGSTLTQFATTGMCWSLTNPMEFAPLFDDATHHLHTKFVTLLRKIAAFSMSHSDFVSLLRSVAGPILKDESVGRIRLPVISSSVARSAPQPALLSTSSEAFKEKDDDFCKRLKSLCVIAEKGDRAPLCRVGGDTINTIAVLLHQTKLEERLYACAHEGRLKFMEIESIDGSALTSEGLASAGTVAPVSGQGSERVWTPLANSGFSYSMWLRHSAMGKDKTLGNLYVLDISSPASAQTDGQSSVFLSVWYDVQNMTFNVVTSASNKSDPISFPVSPLTPDVWHHILLTFTPPKRQGMMSRKAMLNLFVDGRPLEADVKVESVNLPPNSKVIIGAPNPTLATSGIIRGSMPHWEVGSVLMLSTILLDLDATAIFTFGPDFPGLFWGDRPQRLSLAATGTTTFSMLAENGERGSVASALRRRDLSRLEVAGLIARKGVDAQRVEDRDSLASLGLLCTLPPECIVFGYRSSTVTHKVQSESRRNDYAPERLVNLARINATNETASTDAIVHGKASVVAPNCFADNLQWVGGPSVLLPVVNATRSVRSIALSLRLIRASTHRHTPNLQMMQAGGGYRMLAVLLKEKRVVDERILDQCMAFAVHGFYSYPSKEEKEQDDDEQFTAVVSDSSKWVFSDLDAMKYLLLNHQVWDARFSGPQIPIRLLSFLNRLVGHAAVHKAFNARRLHLLGIVRWALHLMLDAADLYNIGHYVKHASPDDTSVNRTAAGSSWYCEAPAVDDVAVGGDPGNPFLQGCKTLLRRVLTFMLTPGDLEAVAEAVMYTVSSSASSAKGGDKKRGRGGDSDAGLLLPGQIVRVYLVRLLEELIVDGVNEIVASAVAGDSKEQPVRPHAGGIANQTKSYLSTTVSRGRLPDGDYHPKHPQVQNFLKAFARVLTPVWFASLLEGCHDQASASAVLRLMILMLQGSESFEDAFEDSGGFAPLVLSIPKFSTCPGINMAMLSQLLHVPILHLPCFPTLDAEQLYEVFDSESEEPDEVINEDGSDPSCGIFALLAECLGRNIQLALAENEQGRKASETNKAVLQLLKNRHTNSLSFQQFCCTPAFLEPLSQALCLIHDEKLQLQQRAGGSPRISDTFEPRYSRSASRRGNLADVPKNVTPTERFIGKPEETGSTGVGMVEMIRLVVSHAVMTGPFAAPLVSALFKSFPIHASPEQVEAFHLVLIDLCKAVVEEALQHGDSIALANCIGVSSVLLDQLMAGFFTSEHVLEAVRMILSILQCITTTESFAASQLDASEQSMLNLDAAHMARLTCVAALRNSRPTGPEDVGDQDLQLAVLKQISSNIQFLMFSANIGQSSRSRTSNNSLLRPQPGTKLFPLWQSSSLVRCAPPWKVCMYPDLAETDEPDRMFVVPLMVEINMLLLDSREVIRDESIAVVVALLQLRRGIMSEILIAEIRHGDRKETIDVMNRGGFSALLAAHEAASASGNLAAGGAGKRKYGAFFEWLERNEAKVQLIFELVNTEAARLLPGLESGAATPQEAVENEQKLMLLKLTSQDSSDRTILGGLERAELAQRAYDKTAESHSYWKRQGFDDLASGAMQWKFLLRQLKGSCTIWEGGRSYEEITFSKWKQQFYSMLKKKSKHSRKLFEQGLLSGMAAPELIKRWKLDLSEGHERQRRRMLPNYEFHGLYNLDELEDDDAPPGLKQEEDQSKSMNLSMDSMFMSQADFLRGAEFEATADLLKEMNLKRATHKDDDDDYYDEADENQTEATAATSNDGSSIATKEDPEPGQRQDRESNAPAQNQQPLPPPDAQQQGGEGDSSYELITGLLQAGDWPLKSYNVRRCTGLEVRQGLLLWCRDAVYIVDGFEQSGGDGLDGKITRLEKEQITYNINLKSKHGKGADAEAEPESAQKNESKGEKASADNPNEVTYQHRSQRIAFNELHSVFPRRYQLQPIALEFYDSNNFGTLISFTNKAEREEVLTKVLQSPLPNSIFSSSYGSYINFKKFMNSLKTKIVSQWTSGKISNFDFLMQLNSFAGRSYNDLTQYPVFPWIIADYDSEEIDLNDPKTFRDLSKPMGGLNEERAHQFRERYDALASCCFDENDPPPFHYGTHYSCAAYVLYYLMRMEPFSRMAVSLQGGRFDVADRLFHEVGKSWRSSSQENLQDVRELIPEFFYLPDFLSNTNNFDYGMTQKGKQVHDVVLPKWAKGDPKRFVRINRQALESEYVSKNLHQWIDLVFGYKQRGQEAIDCLNTFVHVTYEGEVDLESMTDPVQRASTIAQIENFGQTPSRLFRKPFPQKTVYRSWRDRHIEFGNLSYLTPLTPPLCIVGAPQRVALKVISKETCKLGVLEDSDRPVGDLCLQKGQLVGVGSMCALNIASKKYVRFGAPNNGISVHVAAPSIRQRELNKIYSMHDGLHRAPICAARASLNGHWLVTGCIDSSVRVWYWKDMSVELRATLCGHEGSQVKCIDVSTEFGIIVTGCDHGRVILWDLRTLTFVRQLRFNTDDNKKIDALWSGNPVVSVSVNNKNGNIVALVGLDLCVFDVNGNRLASCGPFKDNRATCAISTDGPEWMDQGVVVVTGHENGEVKLWSIDYDEQQLILRHVLMDSPHMSAITALRVTGVERQDTLLIGDKSGLMSVCKSVTLDTFSNDELAVVVAELQSGMKQVQKPGEALM</sequence>
<dbReference type="InterPro" id="IPR023362">
    <property type="entry name" value="PH-BEACH_dom"/>
</dbReference>
<feature type="domain" description="BEACH-type PH" evidence="5">
    <location>
        <begin position="2160"/>
        <end position="2315"/>
    </location>
</feature>
<feature type="compositionally biased region" description="Polar residues" evidence="3">
    <location>
        <begin position="2097"/>
        <end position="2111"/>
    </location>
</feature>
<dbReference type="SMART" id="SM00320">
    <property type="entry name" value="WD40"/>
    <property type="match status" value="4"/>
</dbReference>
<dbReference type="FunFam" id="1.10.1540.10:FF:000001">
    <property type="entry name" value="neurobeachin isoform X1"/>
    <property type="match status" value="1"/>
</dbReference>
<accession>A0A9N8EUM3</accession>
<feature type="compositionally biased region" description="Acidic residues" evidence="3">
    <location>
        <begin position="2084"/>
        <end position="2096"/>
    </location>
</feature>
<evidence type="ECO:0000259" key="4">
    <source>
        <dbReference type="PROSITE" id="PS50197"/>
    </source>
</evidence>
<dbReference type="PANTHER" id="PTHR46108:SF4">
    <property type="entry name" value="BLUE CHEESE"/>
    <property type="match status" value="1"/>
</dbReference>
<protein>
    <submittedName>
        <fullName evidence="6">Lipopolysaccharide-responsive and beige-like anchor protein</fullName>
    </submittedName>
</protein>
<reference evidence="6" key="1">
    <citation type="submission" date="2020-06" db="EMBL/GenBank/DDBJ databases">
        <authorList>
            <consortium name="Plant Systems Biology data submission"/>
        </authorList>
    </citation>
    <scope>NUCLEOTIDE SEQUENCE</scope>
    <source>
        <strain evidence="6">D6</strain>
    </source>
</reference>
<dbReference type="Gene3D" id="2.30.29.30">
    <property type="entry name" value="Pleckstrin-homology domain (PH domain)/Phosphotyrosine-binding domain (PTB)"/>
    <property type="match status" value="1"/>
</dbReference>
<dbReference type="InterPro" id="IPR001680">
    <property type="entry name" value="WD40_rpt"/>
</dbReference>
<comment type="caution">
    <text evidence="6">The sequence shown here is derived from an EMBL/GenBank/DDBJ whole genome shotgun (WGS) entry which is preliminary data.</text>
</comment>
<dbReference type="PROSITE" id="PS51783">
    <property type="entry name" value="PH_BEACH"/>
    <property type="match status" value="1"/>
</dbReference>
<dbReference type="InterPro" id="IPR000409">
    <property type="entry name" value="BEACH_dom"/>
</dbReference>
<dbReference type="PANTHER" id="PTHR46108">
    <property type="entry name" value="BLUE CHEESE"/>
    <property type="match status" value="1"/>
</dbReference>